<feature type="chain" id="PRO_5021508502" evidence="2">
    <location>
        <begin position="20"/>
        <end position="366"/>
    </location>
</feature>
<evidence type="ECO:0000313" key="4">
    <source>
        <dbReference type="Proteomes" id="UP000298030"/>
    </source>
</evidence>
<dbReference type="Proteomes" id="UP000298030">
    <property type="component" value="Unassembled WGS sequence"/>
</dbReference>
<keyword evidence="1" id="KW-0812">Transmembrane</keyword>
<feature type="signal peptide" evidence="2">
    <location>
        <begin position="1"/>
        <end position="19"/>
    </location>
</feature>
<protein>
    <submittedName>
        <fullName evidence="3">Uncharacterized protein</fullName>
    </submittedName>
</protein>
<organism evidence="3 4">
    <name type="scientific">Coprinellus micaceus</name>
    <name type="common">Glistening ink-cap mushroom</name>
    <name type="synonym">Coprinus micaceus</name>
    <dbReference type="NCBI Taxonomy" id="71717"/>
    <lineage>
        <taxon>Eukaryota</taxon>
        <taxon>Fungi</taxon>
        <taxon>Dikarya</taxon>
        <taxon>Basidiomycota</taxon>
        <taxon>Agaricomycotina</taxon>
        <taxon>Agaricomycetes</taxon>
        <taxon>Agaricomycetidae</taxon>
        <taxon>Agaricales</taxon>
        <taxon>Agaricineae</taxon>
        <taxon>Psathyrellaceae</taxon>
        <taxon>Coprinellus</taxon>
    </lineage>
</organism>
<accession>A0A4Y7TUU7</accession>
<dbReference type="InterPro" id="IPR011989">
    <property type="entry name" value="ARM-like"/>
</dbReference>
<gene>
    <name evidence="3" type="ORF">FA13DRAFT_705704</name>
</gene>
<keyword evidence="2" id="KW-0732">Signal</keyword>
<dbReference type="Gene3D" id="1.25.10.10">
    <property type="entry name" value="Leucine-rich Repeat Variant"/>
    <property type="match status" value="1"/>
</dbReference>
<dbReference type="AlphaFoldDB" id="A0A4Y7TUU7"/>
<keyword evidence="1" id="KW-0472">Membrane</keyword>
<evidence type="ECO:0000256" key="1">
    <source>
        <dbReference type="SAM" id="Phobius"/>
    </source>
</evidence>
<dbReference type="EMBL" id="QPFP01000003">
    <property type="protein sequence ID" value="TEB37704.1"/>
    <property type="molecule type" value="Genomic_DNA"/>
</dbReference>
<evidence type="ECO:0000256" key="2">
    <source>
        <dbReference type="SAM" id="SignalP"/>
    </source>
</evidence>
<feature type="transmembrane region" description="Helical" evidence="1">
    <location>
        <begin position="202"/>
        <end position="220"/>
    </location>
</feature>
<keyword evidence="1" id="KW-1133">Transmembrane helix</keyword>
<comment type="caution">
    <text evidence="3">The sequence shown here is derived from an EMBL/GenBank/DDBJ whole genome shotgun (WGS) entry which is preliminary data.</text>
</comment>
<keyword evidence="4" id="KW-1185">Reference proteome</keyword>
<dbReference type="STRING" id="71717.A0A4Y7TUU7"/>
<sequence>MRSFSLVLLRRLLFRSSSSLTPSPSPTPFTSSAPRLTLYDHLSPNTLTTLERLLLHSLSHEPSISVRRKSVDTVCDVAKQGMVRGRPWHALQAQSFTMTNQVSVCDCGLFLLPTFFSPSPSFGSSVFVVPSRFRSFRTPLRYPPPVLSTLSTSIFRLWRNDEAVVAIGIPNASSSAKVPPLPLDLSPSHSLRRPAAFSSGDLFPLALLFLFLPFVSLRFVSSPIPSLLFVLFLTSCSPFLATFSILLPTFFYPPPCVLYNPPCVLYSPSYVLYSPPNPSVPPYNFLLRVHPSFAPGRSLLPPAFSLSTFDLLLCLFPLVETIPRSLHSSRFYSSRGTPPPRRFPLPFDLRPQGARLLFSWGRVLLR</sequence>
<feature type="transmembrane region" description="Helical" evidence="1">
    <location>
        <begin position="227"/>
        <end position="252"/>
    </location>
</feature>
<name>A0A4Y7TUU7_COPMI</name>
<evidence type="ECO:0000313" key="3">
    <source>
        <dbReference type="EMBL" id="TEB37704.1"/>
    </source>
</evidence>
<proteinExistence type="predicted"/>
<reference evidence="3 4" key="1">
    <citation type="journal article" date="2019" name="Nat. Ecol. Evol.">
        <title>Megaphylogeny resolves global patterns of mushroom evolution.</title>
        <authorList>
            <person name="Varga T."/>
            <person name="Krizsan K."/>
            <person name="Foldi C."/>
            <person name="Dima B."/>
            <person name="Sanchez-Garcia M."/>
            <person name="Sanchez-Ramirez S."/>
            <person name="Szollosi G.J."/>
            <person name="Szarkandi J.G."/>
            <person name="Papp V."/>
            <person name="Albert L."/>
            <person name="Andreopoulos W."/>
            <person name="Angelini C."/>
            <person name="Antonin V."/>
            <person name="Barry K.W."/>
            <person name="Bougher N.L."/>
            <person name="Buchanan P."/>
            <person name="Buyck B."/>
            <person name="Bense V."/>
            <person name="Catcheside P."/>
            <person name="Chovatia M."/>
            <person name="Cooper J."/>
            <person name="Damon W."/>
            <person name="Desjardin D."/>
            <person name="Finy P."/>
            <person name="Geml J."/>
            <person name="Haridas S."/>
            <person name="Hughes K."/>
            <person name="Justo A."/>
            <person name="Karasinski D."/>
            <person name="Kautmanova I."/>
            <person name="Kiss B."/>
            <person name="Kocsube S."/>
            <person name="Kotiranta H."/>
            <person name="LaButti K.M."/>
            <person name="Lechner B.E."/>
            <person name="Liimatainen K."/>
            <person name="Lipzen A."/>
            <person name="Lukacs Z."/>
            <person name="Mihaltcheva S."/>
            <person name="Morgado L.N."/>
            <person name="Niskanen T."/>
            <person name="Noordeloos M.E."/>
            <person name="Ohm R.A."/>
            <person name="Ortiz-Santana B."/>
            <person name="Ovrebo C."/>
            <person name="Racz N."/>
            <person name="Riley R."/>
            <person name="Savchenko A."/>
            <person name="Shiryaev A."/>
            <person name="Soop K."/>
            <person name="Spirin V."/>
            <person name="Szebenyi C."/>
            <person name="Tomsovsky M."/>
            <person name="Tulloss R.E."/>
            <person name="Uehling J."/>
            <person name="Grigoriev I.V."/>
            <person name="Vagvolgyi C."/>
            <person name="Papp T."/>
            <person name="Martin F.M."/>
            <person name="Miettinen O."/>
            <person name="Hibbett D.S."/>
            <person name="Nagy L.G."/>
        </authorList>
    </citation>
    <scope>NUCLEOTIDE SEQUENCE [LARGE SCALE GENOMIC DNA]</scope>
    <source>
        <strain evidence="3 4">FP101781</strain>
    </source>
</reference>
<dbReference type="OrthoDB" id="2755415at2759"/>